<accession>A0A173ZK39</accession>
<name>A0A173ZK39_FLAPL</name>
<reference evidence="1 2" key="1">
    <citation type="submission" date="2015-09" db="EMBL/GenBank/DDBJ databases">
        <authorList>
            <consortium name="Pathogen Informatics"/>
        </authorList>
    </citation>
    <scope>NUCLEOTIDE SEQUENCE [LARGE SCALE GENOMIC DNA]</scope>
    <source>
        <strain evidence="1 2">2789STDY5608854</strain>
    </source>
</reference>
<protein>
    <submittedName>
        <fullName evidence="1">Uncharacterized protein</fullName>
    </submittedName>
</protein>
<sequence>MAWSNCSLVCSARGTPEAEFWALLIKKSMRPKVSAACFTKAATCSSTPPSAWQASTFTP</sequence>
<proteinExistence type="predicted"/>
<organism evidence="1 2">
    <name type="scientific">Flavonifractor plautii</name>
    <name type="common">Fusobacterium plautii</name>
    <dbReference type="NCBI Taxonomy" id="292800"/>
    <lineage>
        <taxon>Bacteria</taxon>
        <taxon>Bacillati</taxon>
        <taxon>Bacillota</taxon>
        <taxon>Clostridia</taxon>
        <taxon>Eubacteriales</taxon>
        <taxon>Oscillospiraceae</taxon>
        <taxon>Flavonifractor</taxon>
    </lineage>
</organism>
<dbReference type="EMBL" id="CYZT01000015">
    <property type="protein sequence ID" value="CUN76782.1"/>
    <property type="molecule type" value="Genomic_DNA"/>
</dbReference>
<gene>
    <name evidence="1" type="ORF">ERS852411_00454</name>
</gene>
<evidence type="ECO:0000313" key="1">
    <source>
        <dbReference type="EMBL" id="CUN76782.1"/>
    </source>
</evidence>
<dbReference type="AlphaFoldDB" id="A0A173ZK39"/>
<dbReference type="Proteomes" id="UP000095746">
    <property type="component" value="Unassembled WGS sequence"/>
</dbReference>
<evidence type="ECO:0000313" key="2">
    <source>
        <dbReference type="Proteomes" id="UP000095746"/>
    </source>
</evidence>